<reference evidence="1 2" key="1">
    <citation type="submission" date="2018-11" db="EMBL/GenBank/DDBJ databases">
        <title>Phylogenetic determinants of toxin gene distribution in genomes of Brevibacillus laterosporus.</title>
        <authorList>
            <person name="Glare T.R."/>
            <person name="Durrant A."/>
            <person name="Berry C."/>
            <person name="Palma L."/>
            <person name="Ormskirk M."/>
            <person name="Cox M.O."/>
        </authorList>
    </citation>
    <scope>NUCLEOTIDE SEQUENCE [LARGE SCALE GENOMIC DNA]</scope>
    <source>
        <strain evidence="1 2">1821L</strain>
    </source>
</reference>
<sequence>MKKSERLSFVVWQKKPPFNKKGVFVYYNTSKFSYSPNGKDILLLIESGTYHEGILGYIDQGKKEFVTLAGEITKVNKEEDSLAGMQEQWLVEWLSDQEIVLYHNGFSAIDFAIKKEKALPRKKTSQPFDRYYLGMNAGQRIYLLDIIRQDITTVMRLGSFDAKGNGYQQESQITIPGLDVALLRRETVFSPAQKRSAFMVYTYAEERKERPVTLYVWDTEQKKMILEKEVIERGNMRWVDEQTLLLGTQRISLPEK</sequence>
<evidence type="ECO:0000313" key="1">
    <source>
        <dbReference type="EMBL" id="QDX92923.1"/>
    </source>
</evidence>
<organism evidence="1 2">
    <name type="scientific">Brevibacillus laterosporus</name>
    <name type="common">Bacillus laterosporus</name>
    <dbReference type="NCBI Taxonomy" id="1465"/>
    <lineage>
        <taxon>Bacteria</taxon>
        <taxon>Bacillati</taxon>
        <taxon>Bacillota</taxon>
        <taxon>Bacilli</taxon>
        <taxon>Bacillales</taxon>
        <taxon>Paenibacillaceae</taxon>
        <taxon>Brevibacillus</taxon>
    </lineage>
</organism>
<gene>
    <name evidence="1" type="ORF">EEL30_11765</name>
</gene>
<keyword evidence="2" id="KW-1185">Reference proteome</keyword>
<evidence type="ECO:0000313" key="2">
    <source>
        <dbReference type="Proteomes" id="UP000319432"/>
    </source>
</evidence>
<protein>
    <submittedName>
        <fullName evidence="1">Uncharacterized protein</fullName>
    </submittedName>
</protein>
<dbReference type="EMBL" id="CP033464">
    <property type="protein sequence ID" value="QDX92923.1"/>
    <property type="molecule type" value="Genomic_DNA"/>
</dbReference>
<name>A0A518V7J3_BRELA</name>
<dbReference type="Proteomes" id="UP000319432">
    <property type="component" value="Chromosome"/>
</dbReference>
<proteinExistence type="predicted"/>
<accession>A0A518V7J3</accession>
<dbReference type="AlphaFoldDB" id="A0A518V7J3"/>